<feature type="region of interest" description="Disordered" evidence="9">
    <location>
        <begin position="1901"/>
        <end position="1924"/>
    </location>
</feature>
<evidence type="ECO:0000256" key="6">
    <source>
        <dbReference type="ARBA" id="ARBA00022889"/>
    </source>
</evidence>
<dbReference type="Gene3D" id="2.60.40.60">
    <property type="entry name" value="Cadherins"/>
    <property type="match status" value="3"/>
</dbReference>
<dbReference type="GO" id="GO:0005911">
    <property type="term" value="C:cell-cell junction"/>
    <property type="evidence" value="ECO:0007669"/>
    <property type="project" value="TreeGrafter"/>
</dbReference>
<keyword evidence="15" id="KW-1185">Reference proteome</keyword>
<evidence type="ECO:0000259" key="11">
    <source>
        <dbReference type="PROSITE" id="PS50268"/>
    </source>
</evidence>
<dbReference type="PANTHER" id="PTHR24025:SF23">
    <property type="entry name" value="NEURAL-CADHERIN"/>
    <property type="match status" value="1"/>
</dbReference>
<evidence type="ECO:0000256" key="7">
    <source>
        <dbReference type="ARBA" id="ARBA00022989"/>
    </source>
</evidence>
<dbReference type="PROSITE" id="PS51127">
    <property type="entry name" value="BIG1"/>
    <property type="match status" value="1"/>
</dbReference>
<name>A0A4Y7RGW7_9FIRM</name>
<dbReference type="EMBL" id="QFGA01000001">
    <property type="protein sequence ID" value="TEB08244.1"/>
    <property type="molecule type" value="Genomic_DNA"/>
</dbReference>
<dbReference type="RefSeq" id="WP_190239925.1">
    <property type="nucleotide sequence ID" value="NZ_QFGA01000001.1"/>
</dbReference>
<dbReference type="InterPro" id="IPR008964">
    <property type="entry name" value="Invasin/intimin_cell_adhesion"/>
</dbReference>
<comment type="similarity">
    <text evidence="2">Belongs to the intimin/invasin family.</text>
</comment>
<gene>
    <name evidence="14" type="primary">ancA_7</name>
    <name evidence="14" type="ORF">Psch_01799</name>
</gene>
<dbReference type="InterPro" id="IPR001119">
    <property type="entry name" value="SLH_dom"/>
</dbReference>
<evidence type="ECO:0000256" key="8">
    <source>
        <dbReference type="ARBA" id="ARBA00023136"/>
    </source>
</evidence>
<dbReference type="InterPro" id="IPR003344">
    <property type="entry name" value="Big_1_dom"/>
</dbReference>
<dbReference type="Proteomes" id="UP000298324">
    <property type="component" value="Unassembled WGS sequence"/>
</dbReference>
<feature type="domain" description="SLH" evidence="13">
    <location>
        <begin position="2171"/>
        <end position="2226"/>
    </location>
</feature>
<dbReference type="InterPro" id="IPR015919">
    <property type="entry name" value="Cadherin-like_sf"/>
</dbReference>
<dbReference type="PANTHER" id="PTHR24025">
    <property type="entry name" value="DESMOGLEIN FAMILY MEMBER"/>
    <property type="match status" value="1"/>
</dbReference>
<evidence type="ECO:0000256" key="1">
    <source>
        <dbReference type="ARBA" id="ARBA00004370"/>
    </source>
</evidence>
<keyword evidence="5" id="KW-0106">Calcium</keyword>
<feature type="domain" description="SLH" evidence="13">
    <location>
        <begin position="2051"/>
        <end position="2114"/>
    </location>
</feature>
<dbReference type="GO" id="GO:0016020">
    <property type="term" value="C:membrane"/>
    <property type="evidence" value="ECO:0007669"/>
    <property type="project" value="UniProtKB-SubCell"/>
</dbReference>
<evidence type="ECO:0000259" key="12">
    <source>
        <dbReference type="PROSITE" id="PS51127"/>
    </source>
</evidence>
<dbReference type="PROSITE" id="PS50268">
    <property type="entry name" value="CADHERIN_2"/>
    <property type="match status" value="4"/>
</dbReference>
<feature type="domain" description="Cadherin" evidence="11">
    <location>
        <begin position="805"/>
        <end position="916"/>
    </location>
</feature>
<evidence type="ECO:0000313" key="14">
    <source>
        <dbReference type="EMBL" id="TEB08244.1"/>
    </source>
</evidence>
<dbReference type="SUPFAM" id="SSF49373">
    <property type="entry name" value="Invasin/intimin cell-adhesion fragments"/>
    <property type="match status" value="1"/>
</dbReference>
<comment type="subcellular location">
    <subcellularLocation>
        <location evidence="1">Membrane</location>
    </subcellularLocation>
</comment>
<dbReference type="Pfam" id="PF02369">
    <property type="entry name" value="Big_1"/>
    <property type="match status" value="1"/>
</dbReference>
<evidence type="ECO:0000256" key="5">
    <source>
        <dbReference type="ARBA" id="ARBA00022837"/>
    </source>
</evidence>
<evidence type="ECO:0000313" key="15">
    <source>
        <dbReference type="Proteomes" id="UP000298324"/>
    </source>
</evidence>
<reference evidence="14 15" key="1">
    <citation type="journal article" date="2018" name="Environ. Microbiol.">
        <title>Novel energy conservation strategies and behaviour of Pelotomaculum schinkii driving syntrophic propionate catabolism.</title>
        <authorList>
            <person name="Hidalgo-Ahumada C.A.P."/>
            <person name="Nobu M.K."/>
            <person name="Narihiro T."/>
            <person name="Tamaki H."/>
            <person name="Liu W.T."/>
            <person name="Kamagata Y."/>
            <person name="Stams A.J.M."/>
            <person name="Imachi H."/>
            <person name="Sousa D.Z."/>
        </authorList>
    </citation>
    <scope>NUCLEOTIDE SEQUENCE [LARGE SCALE GENOMIC DNA]</scope>
    <source>
        <strain evidence="14 15">HH</strain>
    </source>
</reference>
<evidence type="ECO:0000256" key="9">
    <source>
        <dbReference type="SAM" id="MobiDB-lite"/>
    </source>
</evidence>
<dbReference type="SMART" id="SM00112">
    <property type="entry name" value="CA"/>
    <property type="match status" value="3"/>
</dbReference>
<feature type="signal peptide" evidence="10">
    <location>
        <begin position="1"/>
        <end position="22"/>
    </location>
</feature>
<dbReference type="InterPro" id="IPR002126">
    <property type="entry name" value="Cadherin-like_dom"/>
</dbReference>
<dbReference type="PROSITE" id="PS51272">
    <property type="entry name" value="SLH"/>
    <property type="match status" value="3"/>
</dbReference>
<keyword evidence="6" id="KW-0130">Cell adhesion</keyword>
<dbReference type="GO" id="GO:0005509">
    <property type="term" value="F:calcium ion binding"/>
    <property type="evidence" value="ECO:0007669"/>
    <property type="project" value="InterPro"/>
</dbReference>
<organism evidence="14 15">
    <name type="scientific">Pelotomaculum schinkii</name>
    <dbReference type="NCBI Taxonomy" id="78350"/>
    <lineage>
        <taxon>Bacteria</taxon>
        <taxon>Bacillati</taxon>
        <taxon>Bacillota</taxon>
        <taxon>Clostridia</taxon>
        <taxon>Eubacteriales</taxon>
        <taxon>Desulfotomaculaceae</taxon>
        <taxon>Pelotomaculum</taxon>
    </lineage>
</organism>
<feature type="chain" id="PRO_5038383395" evidence="10">
    <location>
        <begin position="23"/>
        <end position="2226"/>
    </location>
</feature>
<accession>A0A4Y7RGW7</accession>
<keyword evidence="3" id="KW-0812">Transmembrane</keyword>
<feature type="domain" description="Cadherin" evidence="11">
    <location>
        <begin position="912"/>
        <end position="1012"/>
    </location>
</feature>
<evidence type="ECO:0000259" key="13">
    <source>
        <dbReference type="PROSITE" id="PS51272"/>
    </source>
</evidence>
<dbReference type="Gene3D" id="2.60.40.10">
    <property type="entry name" value="Immunoglobulins"/>
    <property type="match status" value="1"/>
</dbReference>
<proteinExistence type="inferred from homology"/>
<evidence type="ECO:0000256" key="4">
    <source>
        <dbReference type="ARBA" id="ARBA00022737"/>
    </source>
</evidence>
<sequence>MSHRLKLLLVFSILISIFTAVFENAPKAEAFTIPALTQDLSYPDWVNDSNNGFTITASSNARLSGDPSFIWLAGPDEGPIGAGPASLTISAGEDFAGGVFDLTAIAFDLLPGSTYNVTVTGYKASGSTVTAGVTGGSTAEFNAIDLSGMTQLTSFDVELVRTAGDDDLSYLALDSFTIVNPQLYAGNQAPTISNLSDALFQENTVNAAPQQIDADITVTDSDSADFDGGQVVVSYTAAGLPEDQLSIGNIGNISVAGSAVNHAGVGQIGTISGGTNGADLVISLNATATPARVTELLRALAYGNTFNEPASHRTISITVSDGDGGTSAAVTAKISVSGQAESGVEIPALTQDLSYPAWWDDLNNGFTIAANGSAALNGNATSIWLENGGTGPASLTIIATEQFEGGMFDLAGLVFDLAGSGNTYTVTITGHKAGGSTVTADVTGGTAAELNAIDLSGMTHIYSFDVQISGTANVYNLGLDSFTIANPQTSAGNLPPSISNLNDTAFQENTVNAAPQQIDADITVTDSDSEDFDGGQVTVSYTSAGLPEDQLSVGNIGNISVAGSAVNYAGAGQIGTMSGGANGSSLVISLNSVTTPVRVTELLRALTYRNTSDEPASYRTISVTVSDGDGGTSTAATARISVSGQAESGVDSPALTQDLSYPDWVDDLNNGFTVAANGSVTLAGDASSIWLTGGGAGPASLTITAAEQFEGGMFDLAGIVFDLYGSGNIYTATVTGHKAGGGTVTTSATGSDTVSFNAINLSGMTGLTSFDVQIVRVSGFQDVSNLGLDSFTIANPQAANLPPVFHSAASFSVPETAQADSAVLHDVQADDGDGGANDANLTYSIAGGTGQSYFAINGATGEITLSAAGAAALDYESAAGYTLTVRADDGQATNNITEQTITVNVSDVAPVVTPGQSFTVSETATDGTSVGAVVAAGDDDSVTYSIESGNTGGAFAINASTGEMTVNNSGAIDYEAAASFTLTIQATDGSNNSSQAVTVNVSDAAPVVTPGQSFTVSETAAAGTSVGAVAVTGDDDSLTFSIESGNTGGAFAINASTGEITVNNADAIDYETAASFTLTVKATDGSNNSAQTVTVDVDNVNEPPSVSAPAAVTVTEDVLSPITGISVADMDAGANNVIATFTVDFGILSAASGGGVTVGGTAAALTLTGTVADINNFISGGNLRYTTALNDTGDASLSVSVNDQGHTGPGGALESGVTNVTVHVDPVNDAPSFTKGPDQAVSANAGPQTMANWATDIIAGPADEAGQTMTFSVYSNDNPALFAVPPAVAADGTLTYTPAPGATGSATVAFCLTDDGGTANGGVDTSASQFVVFQVYAADGGGALTVFPGSVTAGQTGVTLTFTYVADAGGLNNGAITITVPDGWSVPGTDPAGAGYSTASKGSVTVAGRTITVSGLNLAGGESLTVSYGDKAMGGPGATAATTPGTVTWQAATKSTSGGTLIDLGASPAITVTNGVTDPDRSAVAAGPTTVPGDGTGVSTITVTLRDHFDNLVGGQTVELNQGSGSSVITPATAVSDQNGRAVFSVHSIRAETVTYTATDISAGVTLAQSAQVTFTGGVSVSPTGLSLTEGEHAGYSVALGSQPADTVTIHVYGGSQAAVAPASLSFNGGNWNVPQTVTVTAVDDNVNQGPRDLTVTNGVYSSDPYYSSVIADPVVVHITDNDSPAVRIVQTGGSTSVTEGGEPGKYAVVLTTRPADSVTVKVYGDSQLDLYPTEITFSPHNWSLPQEVAVTAVDNFTAEGSRSVSVTHSVYSPDPDYNGIPVQPLTIYITDNDTPAVIIGDNSGSVSVTEGGASVKYPIVLATQPSASVVVNVYGDAQVSVSPGSLTFSPNDWNVPQEVTVTAVDDNAVEGPHTGAIKHSVSSNDPDYDAIAAPDLSVSITDNDRGGSGGHVSSPSSSATGSAVIKSSVGGTVSLGNEVSVSIPAGALTGYTNVNVSIVRHDNPPPAPAGFTVLGGHYELSVNGQSHYNFNKPVTLTFIFDPAALAPGEKPEVFYYDEESAQWISLGGEVAGNTITITVDHFTLYAVMAKRAVAFADIAGHWAQENIEKLVATGAVNGYPDDTFRPDSSITRAEFVTVLVKACKLEPQQGKIFADTQEHWAKDSISTASFHGIIDGYSDEAFGPDDPVTREQAAVMVVKAAKLAAPLSNGTSFTDSAEISGWATGAVAAAVQNGVINGYPDNTFRPKADTTRAEAVTIIVKALGW</sequence>
<dbReference type="SUPFAM" id="SSF49313">
    <property type="entry name" value="Cadherin-like"/>
    <property type="match status" value="3"/>
</dbReference>
<dbReference type="Pfam" id="PF00028">
    <property type="entry name" value="Cadherin"/>
    <property type="match status" value="3"/>
</dbReference>
<feature type="domain" description="Cadherin" evidence="11">
    <location>
        <begin position="1106"/>
        <end position="1233"/>
    </location>
</feature>
<protein>
    <submittedName>
        <fullName evidence="14">Cellulosome-anchoring protein</fullName>
    </submittedName>
</protein>
<dbReference type="Gene3D" id="2.60.220.30">
    <property type="match status" value="1"/>
</dbReference>
<dbReference type="Pfam" id="PF00395">
    <property type="entry name" value="SLH"/>
    <property type="match status" value="3"/>
</dbReference>
<evidence type="ECO:0000256" key="10">
    <source>
        <dbReference type="SAM" id="SignalP"/>
    </source>
</evidence>
<feature type="domain" description="SLH" evidence="13">
    <location>
        <begin position="2115"/>
        <end position="2170"/>
    </location>
</feature>
<feature type="domain" description="Cadherin" evidence="11">
    <location>
        <begin position="1008"/>
        <end position="1106"/>
    </location>
</feature>
<comment type="caution">
    <text evidence="14">The sequence shown here is derived from an EMBL/GenBank/DDBJ whole genome shotgun (WGS) entry which is preliminary data.</text>
</comment>
<keyword evidence="8" id="KW-0472">Membrane</keyword>
<keyword evidence="10" id="KW-0732">Signal</keyword>
<feature type="domain" description="Big-1" evidence="12">
    <location>
        <begin position="1481"/>
        <end position="1576"/>
    </location>
</feature>
<dbReference type="GO" id="GO:0007156">
    <property type="term" value="P:homophilic cell adhesion via plasma membrane adhesion molecules"/>
    <property type="evidence" value="ECO:0007669"/>
    <property type="project" value="InterPro"/>
</dbReference>
<dbReference type="SMART" id="SM00634">
    <property type="entry name" value="BID_1"/>
    <property type="match status" value="1"/>
</dbReference>
<feature type="compositionally biased region" description="Low complexity" evidence="9">
    <location>
        <begin position="1912"/>
        <end position="1923"/>
    </location>
</feature>
<evidence type="ECO:0000256" key="2">
    <source>
        <dbReference type="ARBA" id="ARBA00010116"/>
    </source>
</evidence>
<dbReference type="InterPro" id="IPR050971">
    <property type="entry name" value="Cadherin-domain_protein"/>
</dbReference>
<keyword evidence="7" id="KW-1133">Transmembrane helix</keyword>
<evidence type="ECO:0000256" key="3">
    <source>
        <dbReference type="ARBA" id="ARBA00022692"/>
    </source>
</evidence>
<keyword evidence="4" id="KW-0677">Repeat</keyword>
<dbReference type="InterPro" id="IPR013783">
    <property type="entry name" value="Ig-like_fold"/>
</dbReference>
<dbReference type="CDD" id="cd11304">
    <property type="entry name" value="Cadherin_repeat"/>
    <property type="match status" value="3"/>
</dbReference>